<evidence type="ECO:0000313" key="1">
    <source>
        <dbReference type="EMBL" id="ABZ05838.1"/>
    </source>
</evidence>
<sequence>MLHAQERTLRPHFGHSVSLTSSSFSSLLPRSHPHALPCCAVASLLPIASDGLSSASSSSLASSCCHRSVLALLAPFFRFVPFSGLRRVPKRFCCRRSLRSWLAHALLGACFDSLPLGVYIRVQALFFLLHVATPGVVYRITQSAACGLLATHLVTSPECCGGTKPVCSHLVRSCPDSPVAPATKNQSPMGLTLRSSPKPNKVLEVQRLRSAYVLPCRRLHHSFGSLTPALCVECGTDTVWRTR</sequence>
<proteinExistence type="predicted"/>
<organism evidence="1">
    <name type="scientific">uncultured marine microorganism HF4000_48F7</name>
    <dbReference type="NCBI Taxonomy" id="455500"/>
    <lineage>
        <taxon>unclassified sequences</taxon>
        <taxon>environmental samples</taxon>
    </lineage>
</organism>
<accession>B3SZT0</accession>
<dbReference type="EMBL" id="EU016559">
    <property type="protein sequence ID" value="ABZ05838.1"/>
    <property type="molecule type" value="Genomic_DNA"/>
</dbReference>
<reference evidence="1" key="1">
    <citation type="journal article" date="2008" name="ISME J.">
        <title>Genomic patterns of recombination, clonal divergence and environment in marine microbial populations.</title>
        <authorList>
            <person name="Konstantinidis K.T."/>
            <person name="Delong E.F."/>
        </authorList>
    </citation>
    <scope>NUCLEOTIDE SEQUENCE</scope>
</reference>
<protein>
    <submittedName>
        <fullName evidence="1">Uncharacterized protein</fullName>
    </submittedName>
</protein>
<name>B3SZT0_9ZZZZ</name>
<dbReference type="AlphaFoldDB" id="B3SZT0"/>
<gene>
    <name evidence="1" type="ORF">ALOHA_HF400048F7ctg1g5</name>
</gene>